<dbReference type="InterPro" id="IPR058488">
    <property type="entry name" value="DUF8175"/>
</dbReference>
<evidence type="ECO:0000256" key="1">
    <source>
        <dbReference type="SAM" id="MobiDB-lite"/>
    </source>
</evidence>
<dbReference type="PATRIC" id="fig|479117.4.peg.1211"/>
<keyword evidence="2" id="KW-0472">Membrane</keyword>
<proteinExistence type="predicted"/>
<keyword evidence="2" id="KW-1133">Transmembrane helix</keyword>
<evidence type="ECO:0000256" key="2">
    <source>
        <dbReference type="SAM" id="Phobius"/>
    </source>
</evidence>
<dbReference type="Pfam" id="PF26526">
    <property type="entry name" value="DUF8175"/>
    <property type="match status" value="1"/>
</dbReference>
<dbReference type="Proteomes" id="UP000243589">
    <property type="component" value="Unassembled WGS sequence"/>
</dbReference>
<evidence type="ECO:0000259" key="3">
    <source>
        <dbReference type="Pfam" id="PF26526"/>
    </source>
</evidence>
<keyword evidence="2" id="KW-0812">Transmembrane</keyword>
<comment type="caution">
    <text evidence="4">The sequence shown here is derived from an EMBL/GenBank/DDBJ whole genome shotgun (WGS) entry which is preliminary data.</text>
</comment>
<dbReference type="AlphaFoldDB" id="A0A150H8K1"/>
<reference evidence="4 5" key="1">
    <citation type="submission" date="2016-01" db="EMBL/GenBank/DDBJ databases">
        <title>Use of Whole Genome Sequencing to ascertain that Brevibacterium massiliense (Roux, Raoult 2009) is a later heterotypic synonym of Brevibacterium ravenspurgense (Mages 2008).</title>
        <authorList>
            <person name="Bernier A.-M."/>
            <person name="Burdz T."/>
            <person name="Huynh C."/>
            <person name="Pachecho A.L."/>
            <person name="Wiebe D."/>
            <person name="Bonner C."/>
            <person name="Bernard K."/>
        </authorList>
    </citation>
    <scope>NUCLEOTIDE SEQUENCE [LARGE SCALE GENOMIC DNA]</scope>
    <source>
        <strain evidence="4 5">CCUG56047</strain>
    </source>
</reference>
<gene>
    <name evidence="4" type="ORF">Bravens_01215</name>
</gene>
<accession>A0A150H8K1</accession>
<feature type="domain" description="DUF8175" evidence="3">
    <location>
        <begin position="43"/>
        <end position="204"/>
    </location>
</feature>
<feature type="region of interest" description="Disordered" evidence="1">
    <location>
        <begin position="46"/>
        <end position="87"/>
    </location>
</feature>
<dbReference type="EMBL" id="LQQC01000010">
    <property type="protein sequence ID" value="KXZ58178.1"/>
    <property type="molecule type" value="Genomic_DNA"/>
</dbReference>
<sequence>MATEHTSSRQTRRIKPWAWGVGALGLVAVLVIIVVAITATGKLQAETTGNDCSGLSDDQASPSAAPNTTWESYGDSPFTLPTSDEFGPLDHDGAMPRCFAHSPTGAAYAAANLAAAFSIGKEIEAAADSPEAKKQLEAEKLQGENGIFMQPEGFRIESYTEAGAEVTLYATKDTTKGAFTYRLVWDDDAGDWRLDMTAPPQYDPDPQASDFVMWK</sequence>
<feature type="compositionally biased region" description="Polar residues" evidence="1">
    <location>
        <begin position="46"/>
        <end position="71"/>
    </location>
</feature>
<dbReference type="RefSeq" id="WP_062021345.1">
    <property type="nucleotide sequence ID" value="NZ_LQQC01000010.1"/>
</dbReference>
<name>A0A150H8K1_9MICO</name>
<protein>
    <recommendedName>
        <fullName evidence="3">DUF8175 domain-containing protein</fullName>
    </recommendedName>
</protein>
<evidence type="ECO:0000313" key="4">
    <source>
        <dbReference type="EMBL" id="KXZ58178.1"/>
    </source>
</evidence>
<keyword evidence="5" id="KW-1185">Reference proteome</keyword>
<evidence type="ECO:0000313" key="5">
    <source>
        <dbReference type="Proteomes" id="UP000243589"/>
    </source>
</evidence>
<organism evidence="4 5">
    <name type="scientific">Brevibacterium ravenspurgense</name>
    <dbReference type="NCBI Taxonomy" id="479117"/>
    <lineage>
        <taxon>Bacteria</taxon>
        <taxon>Bacillati</taxon>
        <taxon>Actinomycetota</taxon>
        <taxon>Actinomycetes</taxon>
        <taxon>Micrococcales</taxon>
        <taxon>Brevibacteriaceae</taxon>
        <taxon>Brevibacterium</taxon>
    </lineage>
</organism>
<feature type="transmembrane region" description="Helical" evidence="2">
    <location>
        <begin position="17"/>
        <end position="39"/>
    </location>
</feature>